<protein>
    <submittedName>
        <fullName evidence="2">Family TIGR01218</fullName>
    </submittedName>
</protein>
<feature type="transmembrane region" description="Helical" evidence="1">
    <location>
        <begin position="98"/>
        <end position="118"/>
    </location>
</feature>
<dbReference type="NCBIfam" id="TIGR01218">
    <property type="entry name" value="Gpos_tandem_5TM"/>
    <property type="match status" value="1"/>
</dbReference>
<name>A0ABD4EHM6_STALU</name>
<gene>
    <name evidence="2" type="ORF">HMPREF3225_00479</name>
</gene>
<keyword evidence="1" id="KW-0472">Membrane</keyword>
<keyword evidence="1" id="KW-0812">Transmembrane</keyword>
<comment type="caution">
    <text evidence="2">The sequence shown here is derived from an EMBL/GenBank/DDBJ whole genome shotgun (WGS) entry which is preliminary data.</text>
</comment>
<proteinExistence type="predicted"/>
<evidence type="ECO:0000313" key="3">
    <source>
        <dbReference type="Proteomes" id="UP000070063"/>
    </source>
</evidence>
<dbReference type="Pfam" id="PF04276">
    <property type="entry name" value="DUF443"/>
    <property type="match status" value="1"/>
</dbReference>
<sequence>MENVYTIYKNPRYKIIQKDNRYLIVDLEQNWYSYLCPMLNWFIPIKYTELSYKEFNNLNIFNNQNQSNQGLIAAGIGVTISVLLRSFIGLMNINISQIWMFVLFLIGFVAVITLRLSIRNKMNHPVFNKKSKQKVMLIPSFKNMVLVVFCYLMFLFLSIAPIQMIFDDNQNIFGYVGWLVTLLMFTIMNIASISDRKVHAKIKNIERQVK</sequence>
<keyword evidence="1" id="KW-1133">Transmembrane helix</keyword>
<accession>A0ABD4EHM6</accession>
<dbReference type="AlphaFoldDB" id="A0ABD4EHM6"/>
<dbReference type="Proteomes" id="UP000070063">
    <property type="component" value="Unassembled WGS sequence"/>
</dbReference>
<organism evidence="2 3">
    <name type="scientific">Staphylococcus lugdunensis</name>
    <dbReference type="NCBI Taxonomy" id="28035"/>
    <lineage>
        <taxon>Bacteria</taxon>
        <taxon>Bacillati</taxon>
        <taxon>Bacillota</taxon>
        <taxon>Bacilli</taxon>
        <taxon>Bacillales</taxon>
        <taxon>Staphylococcaceae</taxon>
        <taxon>Staphylococcus</taxon>
    </lineage>
</organism>
<dbReference type="RefSeq" id="WP_002460220.1">
    <property type="nucleotide sequence ID" value="NZ_JBBLTT010000003.1"/>
</dbReference>
<feature type="transmembrane region" description="Helical" evidence="1">
    <location>
        <begin position="139"/>
        <end position="166"/>
    </location>
</feature>
<evidence type="ECO:0000256" key="1">
    <source>
        <dbReference type="SAM" id="Phobius"/>
    </source>
</evidence>
<feature type="transmembrane region" description="Helical" evidence="1">
    <location>
        <begin position="172"/>
        <end position="193"/>
    </location>
</feature>
<feature type="transmembrane region" description="Helical" evidence="1">
    <location>
        <begin position="71"/>
        <end position="92"/>
    </location>
</feature>
<reference evidence="2 3" key="1">
    <citation type="submission" date="2016-01" db="EMBL/GenBank/DDBJ databases">
        <authorList>
            <person name="Mitreva M."/>
            <person name="Pepin K.H."/>
            <person name="Mihindukulasuriya K.A."/>
            <person name="Fulton R."/>
            <person name="Fronick C."/>
            <person name="O'Laughlin M."/>
            <person name="Miner T."/>
            <person name="Herter B."/>
            <person name="Rosa B.A."/>
            <person name="Cordes M."/>
            <person name="Tomlinson C."/>
            <person name="Wollam A."/>
            <person name="Palsikar V.B."/>
            <person name="Mardis E.R."/>
            <person name="Wilson R.K."/>
        </authorList>
    </citation>
    <scope>NUCLEOTIDE SEQUENCE [LARGE SCALE GENOMIC DNA]</scope>
    <source>
        <strain evidence="2 3">MJR7738</strain>
    </source>
</reference>
<evidence type="ECO:0000313" key="2">
    <source>
        <dbReference type="EMBL" id="KXA39869.1"/>
    </source>
</evidence>
<dbReference type="InterPro" id="IPR005915">
    <property type="entry name" value="Tandem_5TM"/>
</dbReference>
<dbReference type="EMBL" id="LRQI01000021">
    <property type="protein sequence ID" value="KXA39869.1"/>
    <property type="molecule type" value="Genomic_DNA"/>
</dbReference>